<dbReference type="GO" id="GO:0070390">
    <property type="term" value="C:transcription export complex 2"/>
    <property type="evidence" value="ECO:0007669"/>
    <property type="project" value="TreeGrafter"/>
</dbReference>
<name>A0A125RE05_9SACH</name>
<dbReference type="PANTHER" id="PTHR12732">
    <property type="entry name" value="UNCHARACTERIZED PROTEASOME COMPONENT REGION PCI-CONTAINING"/>
    <property type="match status" value="1"/>
</dbReference>
<gene>
    <name evidence="1" type="ORF">AW171_hschr2881</name>
</gene>
<dbReference type="OrthoDB" id="5404651at2759"/>
<protein>
    <submittedName>
        <fullName evidence="1">HBR170Cp</fullName>
    </submittedName>
</protein>
<dbReference type="PANTHER" id="PTHR12732:SF8">
    <property type="entry name" value="NUCLEAR MRNA EXPORT PROTEIN THP1"/>
    <property type="match status" value="1"/>
</dbReference>
<reference evidence="1 2" key="1">
    <citation type="submission" date="2016-01" db="EMBL/GenBank/DDBJ databases">
        <title>Genome sequence of the yeast Holleya sinecauda.</title>
        <authorList>
            <person name="Dietrich F.S."/>
        </authorList>
    </citation>
    <scope>NUCLEOTIDE SEQUENCE [LARGE SCALE GENOMIC DNA]</scope>
    <source>
        <strain evidence="1 2">ATCC 58844</strain>
    </source>
</reference>
<dbReference type="GO" id="GO:0016973">
    <property type="term" value="P:poly(A)+ mRNA export from nucleus"/>
    <property type="evidence" value="ECO:0007669"/>
    <property type="project" value="TreeGrafter"/>
</dbReference>
<evidence type="ECO:0000313" key="2">
    <source>
        <dbReference type="Proteomes" id="UP000243052"/>
    </source>
</evidence>
<dbReference type="Proteomes" id="UP000243052">
    <property type="component" value="Chromosome ii"/>
</dbReference>
<dbReference type="AlphaFoldDB" id="A0A125RE05"/>
<evidence type="ECO:0000313" key="1">
    <source>
        <dbReference type="EMBL" id="AMD19071.1"/>
    </source>
</evidence>
<dbReference type="GO" id="GO:0003723">
    <property type="term" value="F:RNA binding"/>
    <property type="evidence" value="ECO:0007669"/>
    <property type="project" value="InterPro"/>
</dbReference>
<dbReference type="STRING" id="45286.A0A125RE05"/>
<proteinExistence type="predicted"/>
<sequence length="459" mass="53307">MNHFIEQLRQGNVEVLNVNLNENGPLIASLQNELHSQYNNIKLEQLVEGFKLYNGSWTRFNIMLKSFLRYCRDVNPWSLWESSDLIYAFYQDLSNCLLNDTYPLENLVQLFKDVTDWLLPMSIQLDANYASNGTRKNQFLQHVASVISRVFNSIKARVDESPTEFHALSAKQQSLLYVANKLNNIYFRLDSPSSCANIFKNIKPKSMLEHFHQYPIKERIEYRYLLGRYYLLNHRISDAFHQLNSSYRMLHFLAMNSSAPSHELVRNMVRVMRYLIPAGIILGKVPSFTFVDQIAPDLSHLYTKLIQKIKTGHVAGINEWLYTNEDYLRRKRLFIAILEKVPILAYRNLLKQVVQLTILPAESNRISYETMETALRVSLHGSQPQDGLPLMYSIIHTTDNAENVLVTLINHSFFRGNCFPLNRMCITMKTNNINDIFPPISDKIAAKFPLNSEDAWLDT</sequence>
<dbReference type="InterPro" id="IPR045114">
    <property type="entry name" value="Csn12-like"/>
</dbReference>
<keyword evidence="2" id="KW-1185">Reference proteome</keyword>
<dbReference type="RefSeq" id="XP_017986067.1">
    <property type="nucleotide sequence ID" value="XM_018130578.1"/>
</dbReference>
<dbReference type="EMBL" id="CP014242">
    <property type="protein sequence ID" value="AMD19071.1"/>
    <property type="molecule type" value="Genomic_DNA"/>
</dbReference>
<dbReference type="GO" id="GO:0006368">
    <property type="term" value="P:transcription elongation by RNA polymerase II"/>
    <property type="evidence" value="ECO:0007669"/>
    <property type="project" value="TreeGrafter"/>
</dbReference>
<dbReference type="SMART" id="SM00753">
    <property type="entry name" value="PAM"/>
    <property type="match status" value="1"/>
</dbReference>
<dbReference type="GO" id="GO:0000973">
    <property type="term" value="P:post-transcriptional tethering of RNA polymerase II gene DNA at nuclear periphery"/>
    <property type="evidence" value="ECO:0007669"/>
    <property type="project" value="TreeGrafter"/>
</dbReference>
<accession>A0A125RE05</accession>
<dbReference type="GeneID" id="28722529"/>
<dbReference type="GO" id="GO:0003690">
    <property type="term" value="F:double-stranded DNA binding"/>
    <property type="evidence" value="ECO:0007669"/>
    <property type="project" value="InterPro"/>
</dbReference>
<organism evidence="1 2">
    <name type="scientific">Eremothecium sinecaudum</name>
    <dbReference type="NCBI Taxonomy" id="45286"/>
    <lineage>
        <taxon>Eukaryota</taxon>
        <taxon>Fungi</taxon>
        <taxon>Dikarya</taxon>
        <taxon>Ascomycota</taxon>
        <taxon>Saccharomycotina</taxon>
        <taxon>Saccharomycetes</taxon>
        <taxon>Saccharomycetales</taxon>
        <taxon>Saccharomycetaceae</taxon>
        <taxon>Eremothecium</taxon>
    </lineage>
</organism>